<proteinExistence type="predicted"/>
<evidence type="ECO:0000313" key="2">
    <source>
        <dbReference type="EMBL" id="MEI2683219.1"/>
    </source>
</evidence>
<dbReference type="InterPro" id="IPR036770">
    <property type="entry name" value="Ankyrin_rpt-contain_sf"/>
</dbReference>
<accession>A0ABU8DI76</accession>
<sequence length="463" mass="52519">MHLTLSVALLLLIIMLGPLLLAIGALVLAVKWQQPASRRPLLLLLLPQCLIAAVMLWQGLNAVGLALPMMAWLVLFCALLTLLFGRWRPQAWPQALVSGWALFILLAAAFWFYPQHQSAMEWARHQQQVQHNLGLLHRQAWADLDRLPSGQQRELFFRAVEQDYPVESYHYFIRQGISPLDRQEFGFTPFSNAIEHHNPVALDLFLTLMTPAQIQALTFDHDPLRDLRLEPPYHDAERKRFYRSMALLLKARPDWIHPRSGSSPSYFTTAIFNGYTESANFLLAWLPAPQGVWQLALLALNGQTQPLMTALHQQPAQLEETLTEGEGRSMSLMEWLIKYAAQPTRQAVLESNLIAWDRFQHASADGKVENTLVNEARGNWRFRDENPTVLQQVLVSAVRQRATLPAAQLADILRYDEQGVTLAMLIEAGLPCSRLLSVSALLKEDDNDIRARQRIAQRCSAPT</sequence>
<dbReference type="EMBL" id="JBANEI010000012">
    <property type="protein sequence ID" value="MEI2683219.1"/>
    <property type="molecule type" value="Genomic_DNA"/>
</dbReference>
<feature type="transmembrane region" description="Helical" evidence="1">
    <location>
        <begin position="6"/>
        <end position="29"/>
    </location>
</feature>
<organism evidence="2 3">
    <name type="scientific">Erwinia aphidicola</name>
    <dbReference type="NCBI Taxonomy" id="68334"/>
    <lineage>
        <taxon>Bacteria</taxon>
        <taxon>Pseudomonadati</taxon>
        <taxon>Pseudomonadota</taxon>
        <taxon>Gammaproteobacteria</taxon>
        <taxon>Enterobacterales</taxon>
        <taxon>Erwiniaceae</taxon>
        <taxon>Erwinia</taxon>
    </lineage>
</organism>
<dbReference type="Gene3D" id="1.25.40.20">
    <property type="entry name" value="Ankyrin repeat-containing domain"/>
    <property type="match status" value="1"/>
</dbReference>
<feature type="transmembrane region" description="Helical" evidence="1">
    <location>
        <begin position="96"/>
        <end position="113"/>
    </location>
</feature>
<keyword evidence="1" id="KW-0812">Transmembrane</keyword>
<dbReference type="RefSeq" id="WP_336203406.1">
    <property type="nucleotide sequence ID" value="NZ_JBANEI010000012.1"/>
</dbReference>
<keyword evidence="1" id="KW-1133">Transmembrane helix</keyword>
<gene>
    <name evidence="2" type="ORF">V8N49_16340</name>
</gene>
<keyword evidence="1" id="KW-0472">Membrane</keyword>
<reference evidence="2 3" key="1">
    <citation type="submission" date="2024-02" db="EMBL/GenBank/DDBJ databases">
        <title>First report Erwinia aphidicola in onion in Chile.</title>
        <authorList>
            <person name="Valenzuela M."/>
            <person name="Pena M."/>
            <person name="Dutta B."/>
        </authorList>
    </citation>
    <scope>NUCLEOTIDE SEQUENCE [LARGE SCALE GENOMIC DNA]</scope>
    <source>
        <strain evidence="2 3">QCJ3A</strain>
    </source>
</reference>
<feature type="transmembrane region" description="Helical" evidence="1">
    <location>
        <begin position="66"/>
        <end position="84"/>
    </location>
</feature>
<evidence type="ECO:0000313" key="3">
    <source>
        <dbReference type="Proteomes" id="UP001306592"/>
    </source>
</evidence>
<keyword evidence="3" id="KW-1185">Reference proteome</keyword>
<comment type="caution">
    <text evidence="2">The sequence shown here is derived from an EMBL/GenBank/DDBJ whole genome shotgun (WGS) entry which is preliminary data.</text>
</comment>
<evidence type="ECO:0000256" key="1">
    <source>
        <dbReference type="SAM" id="Phobius"/>
    </source>
</evidence>
<feature type="transmembrane region" description="Helical" evidence="1">
    <location>
        <begin position="41"/>
        <end position="60"/>
    </location>
</feature>
<name>A0ABU8DI76_ERWAP</name>
<protein>
    <submittedName>
        <fullName evidence="2">Uncharacterized protein</fullName>
    </submittedName>
</protein>
<dbReference type="Proteomes" id="UP001306592">
    <property type="component" value="Unassembled WGS sequence"/>
</dbReference>